<evidence type="ECO:0000256" key="7">
    <source>
        <dbReference type="ARBA" id="ARBA00023157"/>
    </source>
</evidence>
<dbReference type="PROSITE" id="PS51465">
    <property type="entry name" value="KAZAL_2"/>
    <property type="match status" value="1"/>
</dbReference>
<keyword evidence="5 8" id="KW-1133">Transmembrane helix</keyword>
<dbReference type="Gene3D" id="1.20.1250.20">
    <property type="entry name" value="MFS general substrate transporter like domains"/>
    <property type="match status" value="2"/>
</dbReference>
<protein>
    <recommendedName>
        <fullName evidence="8">Solute carrier organic anion transporter family member</fullName>
    </recommendedName>
</protein>
<feature type="transmembrane region" description="Helical" evidence="8">
    <location>
        <begin position="356"/>
        <end position="378"/>
    </location>
</feature>
<organism evidence="11">
    <name type="scientific">Timema douglasi</name>
    <name type="common">Walking stick</name>
    <dbReference type="NCBI Taxonomy" id="61478"/>
    <lineage>
        <taxon>Eukaryota</taxon>
        <taxon>Metazoa</taxon>
        <taxon>Ecdysozoa</taxon>
        <taxon>Arthropoda</taxon>
        <taxon>Hexapoda</taxon>
        <taxon>Insecta</taxon>
        <taxon>Pterygota</taxon>
        <taxon>Neoptera</taxon>
        <taxon>Polyneoptera</taxon>
        <taxon>Phasmatodea</taxon>
        <taxon>Timematodea</taxon>
        <taxon>Timematoidea</taxon>
        <taxon>Timematidae</taxon>
        <taxon>Timema</taxon>
    </lineage>
</organism>
<evidence type="ECO:0000313" key="11">
    <source>
        <dbReference type="EMBL" id="CAD7203705.1"/>
    </source>
</evidence>
<feature type="transmembrane region" description="Helical" evidence="8">
    <location>
        <begin position="390"/>
        <end position="414"/>
    </location>
</feature>
<dbReference type="AlphaFoldDB" id="A0A7R8VRX8"/>
<feature type="transmembrane region" description="Helical" evidence="8">
    <location>
        <begin position="169"/>
        <end position="189"/>
    </location>
</feature>
<dbReference type="PANTHER" id="PTHR11388">
    <property type="entry name" value="ORGANIC ANION TRANSPORTER"/>
    <property type="match status" value="1"/>
</dbReference>
<evidence type="ECO:0000256" key="8">
    <source>
        <dbReference type="RuleBase" id="RU362056"/>
    </source>
</evidence>
<proteinExistence type="inferred from homology"/>
<reference evidence="11" key="1">
    <citation type="submission" date="2020-11" db="EMBL/GenBank/DDBJ databases">
        <authorList>
            <person name="Tran Van P."/>
        </authorList>
    </citation>
    <scope>NUCLEOTIDE SEQUENCE</scope>
</reference>
<evidence type="ECO:0000256" key="4">
    <source>
        <dbReference type="ARBA" id="ARBA00022692"/>
    </source>
</evidence>
<keyword evidence="6 8" id="KW-0472">Membrane</keyword>
<dbReference type="CDD" id="cd17336">
    <property type="entry name" value="MFS_SLCO_OATP"/>
    <property type="match status" value="1"/>
</dbReference>
<keyword evidence="8" id="KW-0813">Transport</keyword>
<feature type="transmembrane region" description="Helical" evidence="8">
    <location>
        <begin position="21"/>
        <end position="43"/>
    </location>
</feature>
<feature type="transmembrane region" description="Helical" evidence="8">
    <location>
        <begin position="256"/>
        <end position="277"/>
    </location>
</feature>
<dbReference type="GO" id="GO:0015347">
    <property type="term" value="F:sodium-independent organic anion transmembrane transporter activity"/>
    <property type="evidence" value="ECO:0007669"/>
    <property type="project" value="TreeGrafter"/>
</dbReference>
<evidence type="ECO:0000259" key="10">
    <source>
        <dbReference type="PROSITE" id="PS51465"/>
    </source>
</evidence>
<dbReference type="InterPro" id="IPR004156">
    <property type="entry name" value="OATP"/>
</dbReference>
<dbReference type="GO" id="GO:0043252">
    <property type="term" value="P:sodium-independent organic anion transport"/>
    <property type="evidence" value="ECO:0007669"/>
    <property type="project" value="TreeGrafter"/>
</dbReference>
<evidence type="ECO:0000256" key="6">
    <source>
        <dbReference type="ARBA" id="ARBA00023136"/>
    </source>
</evidence>
<keyword evidence="3" id="KW-1003">Cell membrane</keyword>
<feature type="compositionally biased region" description="Polar residues" evidence="9">
    <location>
        <begin position="721"/>
        <end position="740"/>
    </location>
</feature>
<feature type="transmembrane region" description="Helical" evidence="8">
    <location>
        <begin position="63"/>
        <end position="81"/>
    </location>
</feature>
<dbReference type="GO" id="GO:0005886">
    <property type="term" value="C:plasma membrane"/>
    <property type="evidence" value="ECO:0007669"/>
    <property type="project" value="UniProtKB-SubCell"/>
</dbReference>
<comment type="similarity">
    <text evidence="2 8">Belongs to the organo anion transporter (TC 2.A.60) family.</text>
</comment>
<evidence type="ECO:0000256" key="9">
    <source>
        <dbReference type="SAM" id="MobiDB-lite"/>
    </source>
</evidence>
<dbReference type="Pfam" id="PF03137">
    <property type="entry name" value="OATP"/>
    <property type="match status" value="1"/>
</dbReference>
<evidence type="ECO:0000256" key="1">
    <source>
        <dbReference type="ARBA" id="ARBA00004651"/>
    </source>
</evidence>
<evidence type="ECO:0000256" key="3">
    <source>
        <dbReference type="ARBA" id="ARBA00022475"/>
    </source>
</evidence>
<feature type="transmembrane region" description="Helical" evidence="8">
    <location>
        <begin position="93"/>
        <end position="115"/>
    </location>
</feature>
<feature type="region of interest" description="Disordered" evidence="9">
    <location>
        <begin position="702"/>
        <end position="812"/>
    </location>
</feature>
<name>A0A7R8VRX8_TIMDO</name>
<feature type="compositionally biased region" description="Polar residues" evidence="9">
    <location>
        <begin position="761"/>
        <end position="799"/>
    </location>
</feature>
<keyword evidence="4 8" id="KW-0812">Transmembrane</keyword>
<comment type="caution">
    <text evidence="8">Lacks conserved residue(s) required for the propagation of feature annotation.</text>
</comment>
<evidence type="ECO:0000256" key="2">
    <source>
        <dbReference type="ARBA" id="ARBA00009657"/>
    </source>
</evidence>
<dbReference type="InterPro" id="IPR036259">
    <property type="entry name" value="MFS_trans_sf"/>
</dbReference>
<dbReference type="InterPro" id="IPR002350">
    <property type="entry name" value="Kazal_dom"/>
</dbReference>
<evidence type="ECO:0000256" key="5">
    <source>
        <dbReference type="ARBA" id="ARBA00022989"/>
    </source>
</evidence>
<dbReference type="SUPFAM" id="SSF103473">
    <property type="entry name" value="MFS general substrate transporter"/>
    <property type="match status" value="1"/>
</dbReference>
<keyword evidence="8" id="KW-0406">Ion transport</keyword>
<dbReference type="PANTHER" id="PTHR11388:SF131">
    <property type="entry name" value="SOLUTE CARRIER ORGANIC ANION TRANSPORTER FAMILY MEMBER"/>
    <property type="match status" value="1"/>
</dbReference>
<feature type="transmembrane region" description="Helical" evidence="8">
    <location>
        <begin position="426"/>
        <end position="446"/>
    </location>
</feature>
<accession>A0A7R8VRX8</accession>
<feature type="domain" description="Kazal-like" evidence="10">
    <location>
        <begin position="463"/>
        <end position="513"/>
    </location>
</feature>
<comment type="subcellular location">
    <subcellularLocation>
        <location evidence="1 8">Cell membrane</location>
        <topology evidence="1 8">Multi-pass membrane protein</topology>
    </subcellularLocation>
</comment>
<dbReference type="GO" id="GO:0006811">
    <property type="term" value="P:monoatomic ion transport"/>
    <property type="evidence" value="ECO:0007669"/>
    <property type="project" value="UniProtKB-KW"/>
</dbReference>
<feature type="compositionally biased region" description="Basic and acidic residues" evidence="9">
    <location>
        <begin position="800"/>
        <end position="812"/>
    </location>
</feature>
<feature type="compositionally biased region" description="Basic and acidic residues" evidence="9">
    <location>
        <begin position="703"/>
        <end position="713"/>
    </location>
</feature>
<sequence length="812" mass="89743">MKKLEYSCGLGSVRPAWMQRFANTKCFMVVYSLLGTVQGMSYIYMSTTLTTLEKRFKIPSQTIGILMSGNEVSQVFLSLAMSYHGGRGNRPLWISWGVTFSAISCFILALPHLVYGPGKDAIALTEEFLDTTVLNSSIPKTNDRALLCSGNRTASAYCQEDVSGGEHSLMPLILIFFSQFVLGIGTTLFHSLGQTYLDDHTKKTNAPLLLGMVLSLRMLGPAAGFAFSSFCLSLYIDPTLTPVIKPTDPRWLGAWWLGWLVLGALMIVFAFLISWFPRELPPKKKKRSLNKIEKNKDTLIKTSNKTSNNKLSSESEPLNKGAVTESLNKIPIKIKKQEDDEGFMDSLKGLLQNKLLIYNIFAGVFYVMGEAGTMTFSMKYMEIQYHTSAAGASMISGSASVFAMIFGFLGSGYFIGRFKPRPRLVLGWNVILGAVHVIGSIIYIYLGCQDKGVYGLDPVTGKLDVGNSCNMGCECDDLKYQPVCYREKDITFYSACHIGCNDTIHSKNGSTTSFTNCTCLPFTQDTTLLSGLSSSLATEHPLYAKDLSAVMTNGPCPVDCTRILYTYILVGFFIQALSSSGRIGNVLVNFRTRQTSKRQLAGITKTLLLADERRTTCAQTQSQAYNIFLLAGFRLSALATSVHYSSCLLWDASCGEKGNCWLYQKDKFRIYMNVTAAVLTSLGVILDIKVWHLGKTLDLYGDTDEHSSDDRRRSSAYRSRQVSLANRSRQPSLANRSRQPSIADRSRQGSVSDRSRRPSFVDSSGRPSVQNSRQPSLGNTSYKNSATDSSSIVDFSKNLSADDRPRTPSEQK</sequence>
<dbReference type="NCBIfam" id="TIGR00805">
    <property type="entry name" value="oat"/>
    <property type="match status" value="1"/>
</dbReference>
<gene>
    <name evidence="11" type="ORF">TDIB3V08_LOCUS9870</name>
</gene>
<keyword evidence="7" id="KW-1015">Disulfide bond</keyword>
<feature type="transmembrane region" description="Helical" evidence="8">
    <location>
        <begin position="209"/>
        <end position="236"/>
    </location>
</feature>
<dbReference type="EMBL" id="OA571019">
    <property type="protein sequence ID" value="CAD7203705.1"/>
    <property type="molecule type" value="Genomic_DNA"/>
</dbReference>